<organism evidence="2 3">
    <name type="scientific">Microbacterium allomyrinae</name>
    <dbReference type="NCBI Taxonomy" id="2830666"/>
    <lineage>
        <taxon>Bacteria</taxon>
        <taxon>Bacillati</taxon>
        <taxon>Actinomycetota</taxon>
        <taxon>Actinomycetes</taxon>
        <taxon>Micrococcales</taxon>
        <taxon>Microbacteriaceae</taxon>
        <taxon>Microbacterium</taxon>
    </lineage>
</organism>
<proteinExistence type="predicted"/>
<dbReference type="RefSeq" id="WP_229383745.1">
    <property type="nucleotide sequence ID" value="NZ_JAGTTN010000002.1"/>
</dbReference>
<keyword evidence="1" id="KW-0472">Membrane</keyword>
<sequence>MNREKRIAGRRVRRRRRIRVRLIAYAAAAGIALMPWQIEVTVRLLDGEYLQLTMGRRN</sequence>
<evidence type="ECO:0000256" key="1">
    <source>
        <dbReference type="SAM" id="Phobius"/>
    </source>
</evidence>
<evidence type="ECO:0000313" key="2">
    <source>
        <dbReference type="EMBL" id="MCC2031813.1"/>
    </source>
</evidence>
<protein>
    <submittedName>
        <fullName evidence="2">Uncharacterized protein</fullName>
    </submittedName>
</protein>
<accession>A0A9X1S3C9</accession>
<dbReference type="Proteomes" id="UP001139354">
    <property type="component" value="Unassembled WGS sequence"/>
</dbReference>
<dbReference type="AlphaFoldDB" id="A0A9X1S3C9"/>
<keyword evidence="3" id="KW-1185">Reference proteome</keyword>
<keyword evidence="1" id="KW-1133">Transmembrane helix</keyword>
<reference evidence="2" key="1">
    <citation type="submission" date="2021-04" db="EMBL/GenBank/DDBJ databases">
        <title>Microbacterium tenobrionis sp. nov. and Microbacterium allomyrinae sp. nov., isolated from larvae of Tenobrio molitor and Allomyrina dichotoma, respectively.</title>
        <authorList>
            <person name="Lee S.D."/>
        </authorList>
    </citation>
    <scope>NUCLEOTIDE SEQUENCE</scope>
    <source>
        <strain evidence="2">BWT-G7</strain>
    </source>
</reference>
<gene>
    <name evidence="2" type="ORF">KEC57_06400</name>
</gene>
<evidence type="ECO:0000313" key="3">
    <source>
        <dbReference type="Proteomes" id="UP001139354"/>
    </source>
</evidence>
<comment type="caution">
    <text evidence="2">The sequence shown here is derived from an EMBL/GenBank/DDBJ whole genome shotgun (WGS) entry which is preliminary data.</text>
</comment>
<feature type="transmembrane region" description="Helical" evidence="1">
    <location>
        <begin position="20"/>
        <end position="38"/>
    </location>
</feature>
<name>A0A9X1S3C9_9MICO</name>
<dbReference type="EMBL" id="JAGTTN010000002">
    <property type="protein sequence ID" value="MCC2031813.1"/>
    <property type="molecule type" value="Genomic_DNA"/>
</dbReference>
<keyword evidence="1" id="KW-0812">Transmembrane</keyword>